<dbReference type="Pfam" id="PF19780">
    <property type="entry name" value="DUF6265"/>
    <property type="match status" value="1"/>
</dbReference>
<organism evidence="2 3">
    <name type="scientific">Leeuwenhoekiella parthenopeia</name>
    <dbReference type="NCBI Taxonomy" id="2890320"/>
    <lineage>
        <taxon>Bacteria</taxon>
        <taxon>Pseudomonadati</taxon>
        <taxon>Bacteroidota</taxon>
        <taxon>Flavobacteriia</taxon>
        <taxon>Flavobacteriales</taxon>
        <taxon>Flavobacteriaceae</taxon>
        <taxon>Leeuwenhoekiella</taxon>
    </lineage>
</organism>
<dbReference type="Proteomes" id="UP001197770">
    <property type="component" value="Unassembled WGS sequence"/>
</dbReference>
<protein>
    <submittedName>
        <fullName evidence="2">DUF6265 family protein</fullName>
    </submittedName>
</protein>
<name>A0ABS8GPX2_9FLAO</name>
<keyword evidence="3" id="KW-1185">Reference proteome</keyword>
<evidence type="ECO:0000313" key="3">
    <source>
        <dbReference type="Proteomes" id="UP001197770"/>
    </source>
</evidence>
<dbReference type="RefSeq" id="WP_228229122.1">
    <property type="nucleotide sequence ID" value="NZ_JAJGMW010000004.1"/>
</dbReference>
<dbReference type="EMBL" id="JAJGMW010000004">
    <property type="protein sequence ID" value="MCC4212025.1"/>
    <property type="molecule type" value="Genomic_DNA"/>
</dbReference>
<evidence type="ECO:0000313" key="2">
    <source>
        <dbReference type="EMBL" id="MCC4212025.1"/>
    </source>
</evidence>
<accession>A0ABS8GPX2</accession>
<proteinExistence type="predicted"/>
<reference evidence="2 3" key="1">
    <citation type="submission" date="2021-11" db="EMBL/GenBank/DDBJ databases">
        <title>Seasonal and diel survey of microbial diversity of the Tyrrhenian coast.</title>
        <authorList>
            <person name="Gattoni G."/>
            <person name="Corral P."/>
        </authorList>
    </citation>
    <scope>NUCLEOTIDE SEQUENCE [LARGE SCALE GENOMIC DNA]</scope>
    <source>
        <strain evidence="2 3">Mr9</strain>
    </source>
</reference>
<gene>
    <name evidence="2" type="ORF">LLW17_04780</name>
</gene>
<feature type="domain" description="DUF6265" evidence="1">
    <location>
        <begin position="42"/>
        <end position="149"/>
    </location>
</feature>
<comment type="caution">
    <text evidence="2">The sequence shown here is derived from an EMBL/GenBank/DDBJ whole genome shotgun (WGS) entry which is preliminary data.</text>
</comment>
<dbReference type="InterPro" id="IPR046232">
    <property type="entry name" value="DUF6265"/>
</dbReference>
<sequence>MRKSKAIIVLLFMQISCNTTTQKSDADNTIKEVESLAQKNFDWLLGKWEQTDEDPGKETFEEWSKPNDSEYRGFGYTLQRGDTIWQEEMLLIPSAENWFLKIKSPDDPEAVTFTLKEYSPYTFSFENAEVSFPNLITYRKQGEILQAAVSGGDTEIRFAFRPVKE</sequence>
<evidence type="ECO:0000259" key="1">
    <source>
        <dbReference type="Pfam" id="PF19780"/>
    </source>
</evidence>